<reference evidence="3 4" key="1">
    <citation type="submission" date="2020-03" db="EMBL/GenBank/DDBJ databases">
        <title>Draft Genome Sequence of Cudoniella acicularis.</title>
        <authorList>
            <person name="Buettner E."/>
            <person name="Kellner H."/>
        </authorList>
    </citation>
    <scope>NUCLEOTIDE SEQUENCE [LARGE SCALE GENOMIC DNA]</scope>
    <source>
        <strain evidence="3 4">DSM 108380</strain>
    </source>
</reference>
<sequence>MRLLNVYTMKLEEFFDSEYPNDDDDSRFPKYAILSHCWGQDEVTFNDINGDSWQEKLGSKKINFTCRQAEEDGYGYAWVDTCCIDKSSSAELSEAINSMYRWYERSSACYAYIDVSPDSKDRSRSLSRASKKGFKDSRWFTRGWTLQELIAPNRLIFYDREWSVLGTKDELAGGISKITRIPANIILGKTTVASASVAQRMSWAATRETTRAEDKAYCLLGLFNVNMPLLYGEGVKAFIRLQEEIMKGSDDHSIFAWKSLRVESTGALASSPSCFKDSGNIVPFRHPPGCKPYSMTNRGLQIELPILPIKLSKYHTDYTLELRDLTWHIAMLDCQEEGSLLQGVGVLLRQPAGSDVFHRWSLDPLRKYQSGERAKAEPRTIYISEPGYIQQQYRTGKDIIHCAINFRHQHQLGQWYVEDTLKDCQWDEMLQTMQIPYSHLHEPEFEKRYRLAATAFTFVNYDYSTIFERRRFNVIVAVRKKGWERGADTCKCSVKIAEKPGNLALEAWFRAWLEDEERTFHQNPYYFESATVYTGASSTLRVSYNGGRENGFSYNSEVGQEISAQLKTSCYIKDMFGEQVLLVDIEDIGPV</sequence>
<feature type="domain" description="Heterokaryon incompatibility" evidence="1">
    <location>
        <begin position="31"/>
        <end position="148"/>
    </location>
</feature>
<dbReference type="PANTHER" id="PTHR10622:SF10">
    <property type="entry name" value="HET DOMAIN-CONTAINING PROTEIN"/>
    <property type="match status" value="1"/>
</dbReference>
<dbReference type="Proteomes" id="UP000566819">
    <property type="component" value="Unassembled WGS sequence"/>
</dbReference>
<evidence type="ECO:0000259" key="1">
    <source>
        <dbReference type="Pfam" id="PF06985"/>
    </source>
</evidence>
<comment type="caution">
    <text evidence="3">The sequence shown here is derived from an EMBL/GenBank/DDBJ whole genome shotgun (WGS) entry which is preliminary data.</text>
</comment>
<proteinExistence type="predicted"/>
<protein>
    <recommendedName>
        <fullName evidence="5">Heterokaryon incompatibility domain-containing protein</fullName>
    </recommendedName>
</protein>
<gene>
    <name evidence="3" type="ORF">G7Y89_g4974</name>
</gene>
<accession>A0A8H4W3T2</accession>
<name>A0A8H4W3T2_9HELO</name>
<dbReference type="OrthoDB" id="674604at2759"/>
<dbReference type="Pfam" id="PF26640">
    <property type="entry name" value="DUF8212"/>
    <property type="match status" value="1"/>
</dbReference>
<evidence type="ECO:0008006" key="5">
    <source>
        <dbReference type="Google" id="ProtNLM"/>
    </source>
</evidence>
<dbReference type="InterPro" id="IPR058525">
    <property type="entry name" value="DUF8212"/>
</dbReference>
<keyword evidence="4" id="KW-1185">Reference proteome</keyword>
<feature type="domain" description="DUF8212" evidence="2">
    <location>
        <begin position="236"/>
        <end position="262"/>
    </location>
</feature>
<evidence type="ECO:0000313" key="4">
    <source>
        <dbReference type="Proteomes" id="UP000566819"/>
    </source>
</evidence>
<dbReference type="InterPro" id="IPR010730">
    <property type="entry name" value="HET"/>
</dbReference>
<dbReference type="EMBL" id="JAAMPI010000284">
    <property type="protein sequence ID" value="KAF4633148.1"/>
    <property type="molecule type" value="Genomic_DNA"/>
</dbReference>
<dbReference type="PANTHER" id="PTHR10622">
    <property type="entry name" value="HET DOMAIN-CONTAINING PROTEIN"/>
    <property type="match status" value="1"/>
</dbReference>
<organism evidence="3 4">
    <name type="scientific">Cudoniella acicularis</name>
    <dbReference type="NCBI Taxonomy" id="354080"/>
    <lineage>
        <taxon>Eukaryota</taxon>
        <taxon>Fungi</taxon>
        <taxon>Dikarya</taxon>
        <taxon>Ascomycota</taxon>
        <taxon>Pezizomycotina</taxon>
        <taxon>Leotiomycetes</taxon>
        <taxon>Helotiales</taxon>
        <taxon>Tricladiaceae</taxon>
        <taxon>Cudoniella</taxon>
    </lineage>
</organism>
<evidence type="ECO:0000313" key="3">
    <source>
        <dbReference type="EMBL" id="KAF4633148.1"/>
    </source>
</evidence>
<dbReference type="Pfam" id="PF06985">
    <property type="entry name" value="HET"/>
    <property type="match status" value="1"/>
</dbReference>
<dbReference type="AlphaFoldDB" id="A0A8H4W3T2"/>
<evidence type="ECO:0000259" key="2">
    <source>
        <dbReference type="Pfam" id="PF26640"/>
    </source>
</evidence>